<keyword evidence="7" id="KW-1185">Reference proteome</keyword>
<keyword evidence="4" id="KW-1133">Transmembrane helix</keyword>
<sequence length="248" mass="28760">MKQLILIFILLTGQHIFFVGASTKLIRDCEILKGIYDSYKINNFRSNCCDMTNIKCKKINSEIRMTELDLSNTNISEIPSNIVNLEELSIIKFIGNNINGEIPLFFNQLKHLKEINLSRNRFYGQIPKTFLDIKNLTILDISGNRLFGIIPSGFCDMENLKDIRYHDNMNGVYPCSCIKRNFGYSLNNFVRYTRWIVFIGMIVIIISFGILNLIARQNQIKARLKRLSRSFTKNNNNNNTEIELNKKA</sequence>
<evidence type="ECO:0000256" key="2">
    <source>
        <dbReference type="ARBA" id="ARBA00022729"/>
    </source>
</evidence>
<comment type="caution">
    <text evidence="6">The sequence shown here is derived from an EMBL/GenBank/DDBJ whole genome shotgun (WGS) entry which is preliminary data.</text>
</comment>
<evidence type="ECO:0000256" key="4">
    <source>
        <dbReference type="SAM" id="Phobius"/>
    </source>
</evidence>
<evidence type="ECO:0000256" key="5">
    <source>
        <dbReference type="SAM" id="SignalP"/>
    </source>
</evidence>
<dbReference type="PANTHER" id="PTHR48060:SF21">
    <property type="entry name" value="L DOMAIN-LIKE PROTEIN"/>
    <property type="match status" value="1"/>
</dbReference>
<dbReference type="InterPro" id="IPR032675">
    <property type="entry name" value="LRR_dom_sf"/>
</dbReference>
<evidence type="ECO:0000313" key="6">
    <source>
        <dbReference type="EMBL" id="ORY59825.1"/>
    </source>
</evidence>
<dbReference type="FunFam" id="3.80.10.10:FF:000041">
    <property type="entry name" value="LRR receptor-like serine/threonine-protein kinase ERECTA"/>
    <property type="match status" value="1"/>
</dbReference>
<dbReference type="SUPFAM" id="SSF52058">
    <property type="entry name" value="L domain-like"/>
    <property type="match status" value="1"/>
</dbReference>
<name>A0A1Y2DMC7_9FUNG</name>
<dbReference type="InterPro" id="IPR001611">
    <property type="entry name" value="Leu-rich_rpt"/>
</dbReference>
<feature type="transmembrane region" description="Helical" evidence="4">
    <location>
        <begin position="195"/>
        <end position="215"/>
    </location>
</feature>
<evidence type="ECO:0000256" key="1">
    <source>
        <dbReference type="ARBA" id="ARBA00022614"/>
    </source>
</evidence>
<dbReference type="InterPro" id="IPR053211">
    <property type="entry name" value="DNA_repair-toleration"/>
</dbReference>
<dbReference type="OrthoDB" id="1394818at2759"/>
<dbReference type="Pfam" id="PF00560">
    <property type="entry name" value="LRR_1"/>
    <property type="match status" value="1"/>
</dbReference>
<protein>
    <submittedName>
        <fullName evidence="6">L domain-like protein</fullName>
    </submittedName>
</protein>
<keyword evidence="4" id="KW-0472">Membrane</keyword>
<dbReference type="PANTHER" id="PTHR48060">
    <property type="entry name" value="DNA DAMAGE-REPAIR/TOLERATION PROTEIN DRT100"/>
    <property type="match status" value="1"/>
</dbReference>
<dbReference type="STRING" id="1754190.A0A1Y2DMC7"/>
<dbReference type="Proteomes" id="UP000193920">
    <property type="component" value="Unassembled WGS sequence"/>
</dbReference>
<dbReference type="Gene3D" id="3.80.10.10">
    <property type="entry name" value="Ribonuclease Inhibitor"/>
    <property type="match status" value="1"/>
</dbReference>
<organism evidence="6 7">
    <name type="scientific">Neocallimastix californiae</name>
    <dbReference type="NCBI Taxonomy" id="1754190"/>
    <lineage>
        <taxon>Eukaryota</taxon>
        <taxon>Fungi</taxon>
        <taxon>Fungi incertae sedis</taxon>
        <taxon>Chytridiomycota</taxon>
        <taxon>Chytridiomycota incertae sedis</taxon>
        <taxon>Neocallimastigomycetes</taxon>
        <taxon>Neocallimastigales</taxon>
        <taxon>Neocallimastigaceae</taxon>
        <taxon>Neocallimastix</taxon>
    </lineage>
</organism>
<gene>
    <name evidence="6" type="ORF">LY90DRAFT_668790</name>
</gene>
<reference evidence="6 7" key="1">
    <citation type="submission" date="2016-08" db="EMBL/GenBank/DDBJ databases">
        <title>A Parts List for Fungal Cellulosomes Revealed by Comparative Genomics.</title>
        <authorList>
            <consortium name="DOE Joint Genome Institute"/>
            <person name="Haitjema C.H."/>
            <person name="Gilmore S.P."/>
            <person name="Henske J.K."/>
            <person name="Solomon K.V."/>
            <person name="De Groot R."/>
            <person name="Kuo A."/>
            <person name="Mondo S.J."/>
            <person name="Salamov A.A."/>
            <person name="Labutti K."/>
            <person name="Zhao Z."/>
            <person name="Chiniquy J."/>
            <person name="Barry K."/>
            <person name="Brewer H.M."/>
            <person name="Purvine S.O."/>
            <person name="Wright A.T."/>
            <person name="Boxma B."/>
            <person name="Van Alen T."/>
            <person name="Hackstein J.H."/>
            <person name="Baker S.E."/>
            <person name="Grigoriev I.V."/>
            <person name="O'Malley M.A."/>
        </authorList>
    </citation>
    <scope>NUCLEOTIDE SEQUENCE [LARGE SCALE GENOMIC DNA]</scope>
    <source>
        <strain evidence="6 7">G1</strain>
    </source>
</reference>
<keyword evidence="4" id="KW-0812">Transmembrane</keyword>
<dbReference type="AlphaFoldDB" id="A0A1Y2DMC7"/>
<dbReference type="Pfam" id="PF13855">
    <property type="entry name" value="LRR_8"/>
    <property type="match status" value="1"/>
</dbReference>
<keyword evidence="3" id="KW-0677">Repeat</keyword>
<feature type="signal peptide" evidence="5">
    <location>
        <begin position="1"/>
        <end position="21"/>
    </location>
</feature>
<keyword evidence="1" id="KW-0433">Leucine-rich repeat</keyword>
<feature type="chain" id="PRO_5012937582" evidence="5">
    <location>
        <begin position="22"/>
        <end position="248"/>
    </location>
</feature>
<dbReference type="EMBL" id="MCOG01000063">
    <property type="protein sequence ID" value="ORY59825.1"/>
    <property type="molecule type" value="Genomic_DNA"/>
</dbReference>
<proteinExistence type="predicted"/>
<evidence type="ECO:0000256" key="3">
    <source>
        <dbReference type="ARBA" id="ARBA00022737"/>
    </source>
</evidence>
<evidence type="ECO:0000313" key="7">
    <source>
        <dbReference type="Proteomes" id="UP000193920"/>
    </source>
</evidence>
<keyword evidence="2 5" id="KW-0732">Signal</keyword>
<accession>A0A1Y2DMC7</accession>